<dbReference type="RefSeq" id="XP_030763001.1">
    <property type="nucleotide sequence ID" value="XM_030907141.1"/>
</dbReference>
<name>A0A6J2YI99_SITOR</name>
<sequence>MNNLAIADRPLKITEALEKMEQKSVEKVTTPRERRHSHGSFYENVSSSETATKPSNLKPTQSSSVQSKTLPKEKPEKHNPIIANAAESTIVKEKRKYSDLIVILSHTGCLKKLVPSLVERFLT</sequence>
<feature type="compositionally biased region" description="Basic and acidic residues" evidence="1">
    <location>
        <begin position="20"/>
        <end position="32"/>
    </location>
</feature>
<feature type="compositionally biased region" description="Basic and acidic residues" evidence="1">
    <location>
        <begin position="70"/>
        <end position="79"/>
    </location>
</feature>
<dbReference type="Proteomes" id="UP000504635">
    <property type="component" value="Unplaced"/>
</dbReference>
<evidence type="ECO:0000256" key="1">
    <source>
        <dbReference type="SAM" id="MobiDB-lite"/>
    </source>
</evidence>
<organism evidence="2 3">
    <name type="scientific">Sitophilus oryzae</name>
    <name type="common">Rice weevil</name>
    <name type="synonym">Curculio oryzae</name>
    <dbReference type="NCBI Taxonomy" id="7048"/>
    <lineage>
        <taxon>Eukaryota</taxon>
        <taxon>Metazoa</taxon>
        <taxon>Ecdysozoa</taxon>
        <taxon>Arthropoda</taxon>
        <taxon>Hexapoda</taxon>
        <taxon>Insecta</taxon>
        <taxon>Pterygota</taxon>
        <taxon>Neoptera</taxon>
        <taxon>Endopterygota</taxon>
        <taxon>Coleoptera</taxon>
        <taxon>Polyphaga</taxon>
        <taxon>Cucujiformia</taxon>
        <taxon>Curculionidae</taxon>
        <taxon>Dryophthorinae</taxon>
        <taxon>Sitophilus</taxon>
    </lineage>
</organism>
<proteinExistence type="predicted"/>
<dbReference type="OrthoDB" id="9837000at2759"/>
<evidence type="ECO:0000313" key="2">
    <source>
        <dbReference type="Proteomes" id="UP000504635"/>
    </source>
</evidence>
<feature type="region of interest" description="Disordered" evidence="1">
    <location>
        <begin position="20"/>
        <end position="86"/>
    </location>
</feature>
<feature type="compositionally biased region" description="Polar residues" evidence="1">
    <location>
        <begin position="43"/>
        <end position="69"/>
    </location>
</feature>
<dbReference type="KEGG" id="soy:115887681"/>
<keyword evidence="2" id="KW-1185">Reference proteome</keyword>
<accession>A0A6J2YI99</accession>
<gene>
    <name evidence="3" type="primary">LOC115887681</name>
</gene>
<dbReference type="AlphaFoldDB" id="A0A6J2YI99"/>
<protein>
    <submittedName>
        <fullName evidence="3">Uncharacterized protein LOC115887681</fullName>
    </submittedName>
</protein>
<dbReference type="GeneID" id="115887681"/>
<evidence type="ECO:0000313" key="3">
    <source>
        <dbReference type="RefSeq" id="XP_030763001.1"/>
    </source>
</evidence>
<dbReference type="InParanoid" id="A0A6J2YI99"/>
<reference evidence="3" key="1">
    <citation type="submission" date="2025-08" db="UniProtKB">
        <authorList>
            <consortium name="RefSeq"/>
        </authorList>
    </citation>
    <scope>IDENTIFICATION</scope>
    <source>
        <tissue evidence="3">Gonads</tissue>
    </source>
</reference>